<organism evidence="4 5">
    <name type="scientific">Ceutorhynchus assimilis</name>
    <name type="common">cabbage seed weevil</name>
    <dbReference type="NCBI Taxonomy" id="467358"/>
    <lineage>
        <taxon>Eukaryota</taxon>
        <taxon>Metazoa</taxon>
        <taxon>Ecdysozoa</taxon>
        <taxon>Arthropoda</taxon>
        <taxon>Hexapoda</taxon>
        <taxon>Insecta</taxon>
        <taxon>Pterygota</taxon>
        <taxon>Neoptera</taxon>
        <taxon>Endopterygota</taxon>
        <taxon>Coleoptera</taxon>
        <taxon>Polyphaga</taxon>
        <taxon>Cucujiformia</taxon>
        <taxon>Curculionidae</taxon>
        <taxon>Ceutorhynchinae</taxon>
        <taxon>Ceutorhynchus</taxon>
    </lineage>
</organism>
<evidence type="ECO:0000313" key="4">
    <source>
        <dbReference type="EMBL" id="CAG9761355.1"/>
    </source>
</evidence>
<evidence type="ECO:0000259" key="3">
    <source>
        <dbReference type="SMART" id="SM00690"/>
    </source>
</evidence>
<feature type="compositionally biased region" description="Polar residues" evidence="1">
    <location>
        <begin position="457"/>
        <end position="468"/>
    </location>
</feature>
<feature type="region of interest" description="Disordered" evidence="1">
    <location>
        <begin position="423"/>
        <end position="488"/>
    </location>
</feature>
<feature type="domain" description="DUF243" evidence="3">
    <location>
        <begin position="207"/>
        <end position="306"/>
    </location>
</feature>
<sequence>MKILLVTFLVAFSRADVSHLEENKYDNPVPQSSYAVQQGSVVRSSPRLTLPRVSGSLNFNSGYNSASAVSSNSVPSENGMQINKSSESDPSSLNSKAQFDNEHLETLNKNPFNCSQECSSDANEGQALSDAPVANLDQDAAGSNGPFFNFGANDKIRGQAGGQPFVSNSVASGNQQSPGFDSSDSTYQEKISGDNVDDSSAAASSTADASKYLYFFSAPEEEDEVIEAKYDQSAVPAKESTKIIFVKAPIYKNQATISLPAPQIEEKTLVYVLVRKHDGQPKVHFKEAATTLPSKPEVFFIRYKTQKEAEAAVAQIQSTHGASGQIIAHLPVGTHSVHNSASVDSRFEGSVNDALISSGGFSLDSLGANSFVGANVANRISEHNAQNGDDDDVQAITNQGLHSQTPTPVTFGHNTVNSLRVFGGGIAPSESADTDSASGTQQESSEESVSIIDDITTTEIASSATNYPENVEQRVDGSDNHRQEETTAGLYTGTKYKRFSGNKY</sequence>
<dbReference type="PANTHER" id="PTHR31927">
    <property type="entry name" value="FI07246P-RELATED-RELATED"/>
    <property type="match status" value="1"/>
</dbReference>
<proteinExistence type="predicted"/>
<dbReference type="InterPro" id="IPR004145">
    <property type="entry name" value="DUF243"/>
</dbReference>
<dbReference type="Pfam" id="PF03103">
    <property type="entry name" value="DUF243"/>
    <property type="match status" value="1"/>
</dbReference>
<dbReference type="AlphaFoldDB" id="A0A9N9QKI3"/>
<dbReference type="GO" id="GO:0040003">
    <property type="term" value="P:chitin-based cuticle development"/>
    <property type="evidence" value="ECO:0007669"/>
    <property type="project" value="TreeGrafter"/>
</dbReference>
<dbReference type="GO" id="GO:0062129">
    <property type="term" value="C:chitin-based extracellular matrix"/>
    <property type="evidence" value="ECO:0007669"/>
    <property type="project" value="TreeGrafter"/>
</dbReference>
<dbReference type="EMBL" id="OU892286">
    <property type="protein sequence ID" value="CAG9761355.1"/>
    <property type="molecule type" value="Genomic_DNA"/>
</dbReference>
<feature type="compositionally biased region" description="Polar residues" evidence="1">
    <location>
        <begin position="75"/>
        <end position="96"/>
    </location>
</feature>
<feature type="chain" id="PRO_5040501917" description="DUF243 domain-containing protein" evidence="2">
    <location>
        <begin position="16"/>
        <end position="504"/>
    </location>
</feature>
<keyword evidence="2" id="KW-0732">Signal</keyword>
<keyword evidence="5" id="KW-1185">Reference proteome</keyword>
<feature type="signal peptide" evidence="2">
    <location>
        <begin position="1"/>
        <end position="15"/>
    </location>
</feature>
<dbReference type="SMART" id="SM00690">
    <property type="entry name" value="DM5"/>
    <property type="match status" value="1"/>
</dbReference>
<reference evidence="4" key="1">
    <citation type="submission" date="2022-01" db="EMBL/GenBank/DDBJ databases">
        <authorList>
            <person name="King R."/>
        </authorList>
    </citation>
    <scope>NUCLEOTIDE SEQUENCE</scope>
</reference>
<accession>A0A9N9QKI3</accession>
<protein>
    <recommendedName>
        <fullName evidence="3">DUF243 domain-containing protein</fullName>
    </recommendedName>
</protein>
<feature type="compositionally biased region" description="Basic and acidic residues" evidence="1">
    <location>
        <begin position="471"/>
        <end position="485"/>
    </location>
</feature>
<name>A0A9N9QKI3_9CUCU</name>
<evidence type="ECO:0000313" key="5">
    <source>
        <dbReference type="Proteomes" id="UP001152799"/>
    </source>
</evidence>
<dbReference type="GO" id="GO:0008010">
    <property type="term" value="F:structural constituent of chitin-based larval cuticle"/>
    <property type="evidence" value="ECO:0007669"/>
    <property type="project" value="TreeGrafter"/>
</dbReference>
<evidence type="ECO:0000256" key="2">
    <source>
        <dbReference type="SAM" id="SignalP"/>
    </source>
</evidence>
<dbReference type="PANTHER" id="PTHR31927:SF16">
    <property type="entry name" value="LP07342P"/>
    <property type="match status" value="1"/>
</dbReference>
<feature type="region of interest" description="Disordered" evidence="1">
    <location>
        <begin position="159"/>
        <end position="202"/>
    </location>
</feature>
<feature type="compositionally biased region" description="Polar residues" evidence="1">
    <location>
        <begin position="165"/>
        <end position="189"/>
    </location>
</feature>
<feature type="region of interest" description="Disordered" evidence="1">
    <location>
        <begin position="68"/>
        <end position="96"/>
    </location>
</feature>
<dbReference type="Proteomes" id="UP001152799">
    <property type="component" value="Chromosome 10"/>
</dbReference>
<gene>
    <name evidence="4" type="ORF">CEUTPL_LOCUS2060</name>
</gene>
<evidence type="ECO:0000256" key="1">
    <source>
        <dbReference type="SAM" id="MobiDB-lite"/>
    </source>
</evidence>